<comment type="caution">
    <text evidence="1">The sequence shown here is derived from an EMBL/GenBank/DDBJ whole genome shotgun (WGS) entry which is preliminary data.</text>
</comment>
<evidence type="ECO:0000313" key="1">
    <source>
        <dbReference type="EMBL" id="KAI0058926.1"/>
    </source>
</evidence>
<dbReference type="EMBL" id="MU277230">
    <property type="protein sequence ID" value="KAI0058926.1"/>
    <property type="molecule type" value="Genomic_DNA"/>
</dbReference>
<protein>
    <submittedName>
        <fullName evidence="1">Uncharacterized protein</fullName>
    </submittedName>
</protein>
<reference evidence="1" key="1">
    <citation type="submission" date="2021-03" db="EMBL/GenBank/DDBJ databases">
        <authorList>
            <consortium name="DOE Joint Genome Institute"/>
            <person name="Ahrendt S."/>
            <person name="Looney B.P."/>
            <person name="Miyauchi S."/>
            <person name="Morin E."/>
            <person name="Drula E."/>
            <person name="Courty P.E."/>
            <person name="Chicoki N."/>
            <person name="Fauchery L."/>
            <person name="Kohler A."/>
            <person name="Kuo A."/>
            <person name="Labutti K."/>
            <person name="Pangilinan J."/>
            <person name="Lipzen A."/>
            <person name="Riley R."/>
            <person name="Andreopoulos W."/>
            <person name="He G."/>
            <person name="Johnson J."/>
            <person name="Barry K.W."/>
            <person name="Grigoriev I.V."/>
            <person name="Nagy L."/>
            <person name="Hibbett D."/>
            <person name="Henrissat B."/>
            <person name="Matheny P.B."/>
            <person name="Labbe J."/>
            <person name="Martin F."/>
        </authorList>
    </citation>
    <scope>NUCLEOTIDE SEQUENCE</scope>
    <source>
        <strain evidence="1">HHB10654</strain>
    </source>
</reference>
<reference evidence="1" key="2">
    <citation type="journal article" date="2022" name="New Phytol.">
        <title>Evolutionary transition to the ectomycorrhizal habit in the genomes of a hyperdiverse lineage of mushroom-forming fungi.</title>
        <authorList>
            <person name="Looney B."/>
            <person name="Miyauchi S."/>
            <person name="Morin E."/>
            <person name="Drula E."/>
            <person name="Courty P.E."/>
            <person name="Kohler A."/>
            <person name="Kuo A."/>
            <person name="LaButti K."/>
            <person name="Pangilinan J."/>
            <person name="Lipzen A."/>
            <person name="Riley R."/>
            <person name="Andreopoulos W."/>
            <person name="He G."/>
            <person name="Johnson J."/>
            <person name="Nolan M."/>
            <person name="Tritt A."/>
            <person name="Barry K.W."/>
            <person name="Grigoriev I.V."/>
            <person name="Nagy L.G."/>
            <person name="Hibbett D."/>
            <person name="Henrissat B."/>
            <person name="Matheny P.B."/>
            <person name="Labbe J."/>
            <person name="Martin F.M."/>
        </authorList>
    </citation>
    <scope>NUCLEOTIDE SEQUENCE</scope>
    <source>
        <strain evidence="1">HHB10654</strain>
    </source>
</reference>
<gene>
    <name evidence="1" type="ORF">BV25DRAFT_1918845</name>
</gene>
<accession>A0ACB8ST85</accession>
<organism evidence="1 2">
    <name type="scientific">Artomyces pyxidatus</name>
    <dbReference type="NCBI Taxonomy" id="48021"/>
    <lineage>
        <taxon>Eukaryota</taxon>
        <taxon>Fungi</taxon>
        <taxon>Dikarya</taxon>
        <taxon>Basidiomycota</taxon>
        <taxon>Agaricomycotina</taxon>
        <taxon>Agaricomycetes</taxon>
        <taxon>Russulales</taxon>
        <taxon>Auriscalpiaceae</taxon>
        <taxon>Artomyces</taxon>
    </lineage>
</organism>
<sequence>MDIRYKFAGTRGRHGACILPPSQEDERPGPHPGTRLLFLDWTGTFLFVAAGILILLALNLGSTIGWDDVEVIVSFAVGGVAFVLCIGWESVLQRSQRSQFPSRHAALNVVPMLPLEPLDIFASWDIIAASASAPSVGGMILLLMFYFLSIFFISVDVHSAAKAGTDLQLLRGAGSSVIGLSIIGVTKEPKYHIILGGIVSTVGLGLMSTAVKNDDQSSIKWALFTTGLGTGQSIGVFVVTALTLHTSLDTSSDLRIDEPR</sequence>
<name>A0ACB8ST85_9AGAM</name>
<evidence type="ECO:0000313" key="2">
    <source>
        <dbReference type="Proteomes" id="UP000814140"/>
    </source>
</evidence>
<keyword evidence="2" id="KW-1185">Reference proteome</keyword>
<dbReference type="Proteomes" id="UP000814140">
    <property type="component" value="Unassembled WGS sequence"/>
</dbReference>
<proteinExistence type="predicted"/>